<evidence type="ECO:0000256" key="1">
    <source>
        <dbReference type="PROSITE-ProRule" id="PRU00169"/>
    </source>
</evidence>
<feature type="modified residue" description="4-aspartylphosphate" evidence="1">
    <location>
        <position position="70"/>
    </location>
</feature>
<dbReference type="Proteomes" id="UP000292209">
    <property type="component" value="Unassembled WGS sequence"/>
</dbReference>
<keyword evidence="4" id="KW-1185">Reference proteome</keyword>
<dbReference type="PANTHER" id="PTHR44520">
    <property type="entry name" value="RESPONSE REGULATOR RCP1-RELATED"/>
    <property type="match status" value="1"/>
</dbReference>
<protein>
    <submittedName>
        <fullName evidence="3">Response regulator receiver domain-containing protein</fullName>
    </submittedName>
</protein>
<accession>A0A4Q7PC28</accession>
<feature type="domain" description="Response regulatory" evidence="2">
    <location>
        <begin position="8"/>
        <end position="140"/>
    </location>
</feature>
<evidence type="ECO:0000259" key="2">
    <source>
        <dbReference type="PROSITE" id="PS50110"/>
    </source>
</evidence>
<dbReference type="Gene3D" id="3.40.50.2300">
    <property type="match status" value="1"/>
</dbReference>
<comment type="caution">
    <text evidence="3">The sequence shown here is derived from an EMBL/GenBank/DDBJ whole genome shotgun (WGS) entry which is preliminary data.</text>
</comment>
<dbReference type="InterPro" id="IPR001789">
    <property type="entry name" value="Sig_transdc_resp-reg_receiver"/>
</dbReference>
<dbReference type="SUPFAM" id="SSF52172">
    <property type="entry name" value="CheY-like"/>
    <property type="match status" value="1"/>
</dbReference>
<evidence type="ECO:0000313" key="4">
    <source>
        <dbReference type="Proteomes" id="UP000292209"/>
    </source>
</evidence>
<dbReference type="PROSITE" id="PS50110">
    <property type="entry name" value="RESPONSE_REGULATORY"/>
    <property type="match status" value="1"/>
</dbReference>
<keyword evidence="1" id="KW-0597">Phosphoprotein</keyword>
<dbReference type="EMBL" id="SGXG01000001">
    <property type="protein sequence ID" value="RZS97775.1"/>
    <property type="molecule type" value="Genomic_DNA"/>
</dbReference>
<dbReference type="RefSeq" id="WP_130276612.1">
    <property type="nucleotide sequence ID" value="NZ_SGXG01000001.1"/>
</dbReference>
<name>A0A4Q7PC28_9BACT</name>
<evidence type="ECO:0000313" key="3">
    <source>
        <dbReference type="EMBL" id="RZS97775.1"/>
    </source>
</evidence>
<dbReference type="Pfam" id="PF00072">
    <property type="entry name" value="Response_reg"/>
    <property type="match status" value="1"/>
</dbReference>
<dbReference type="InterPro" id="IPR011006">
    <property type="entry name" value="CheY-like_superfamily"/>
</dbReference>
<dbReference type="PANTHER" id="PTHR44520:SF2">
    <property type="entry name" value="RESPONSE REGULATOR RCP1"/>
    <property type="match status" value="1"/>
</dbReference>
<dbReference type="GO" id="GO:0000160">
    <property type="term" value="P:phosphorelay signal transduction system"/>
    <property type="evidence" value="ECO:0007669"/>
    <property type="project" value="InterPro"/>
</dbReference>
<dbReference type="AlphaFoldDB" id="A0A4Q7PC28"/>
<gene>
    <name evidence="3" type="ORF">BC751_3402</name>
</gene>
<organism evidence="3 4">
    <name type="scientific">Cecembia calidifontis</name>
    <dbReference type="NCBI Taxonomy" id="1187080"/>
    <lineage>
        <taxon>Bacteria</taxon>
        <taxon>Pseudomonadati</taxon>
        <taxon>Bacteroidota</taxon>
        <taxon>Cytophagia</taxon>
        <taxon>Cytophagales</taxon>
        <taxon>Cyclobacteriaceae</taxon>
        <taxon>Cecembia</taxon>
    </lineage>
</organism>
<proteinExistence type="predicted"/>
<dbReference type="InterPro" id="IPR052893">
    <property type="entry name" value="TCS_response_regulator"/>
</dbReference>
<sequence length="146" mass="17016">MERNYPIAIVLVDDDESVNYINKIVIRHFGFDGDVIPFDDSELAFDYLTGITSDFLPKLDPNARYLVFLDLNMPNFNGWHFLNRYLTLHESKRKHFKFVVLTNSTDPQDKMQALQYADVIGFARKPLTINMFKDIMEMFAVGKRIG</sequence>
<reference evidence="3 4" key="1">
    <citation type="submission" date="2019-02" db="EMBL/GenBank/DDBJ databases">
        <title>Genomic Encyclopedia of Archaeal and Bacterial Type Strains, Phase II (KMG-II): from individual species to whole genera.</title>
        <authorList>
            <person name="Goeker M."/>
        </authorList>
    </citation>
    <scope>NUCLEOTIDE SEQUENCE [LARGE SCALE GENOMIC DNA]</scope>
    <source>
        <strain evidence="3 4">DSM 21411</strain>
    </source>
</reference>
<dbReference type="OrthoDB" id="1524091at2"/>